<evidence type="ECO:0000256" key="1">
    <source>
        <dbReference type="SAM" id="Coils"/>
    </source>
</evidence>
<feature type="coiled-coil region" evidence="1">
    <location>
        <begin position="100"/>
        <end position="150"/>
    </location>
</feature>
<organism evidence="3 4">
    <name type="scientific">Bacillus infantis</name>
    <dbReference type="NCBI Taxonomy" id="324767"/>
    <lineage>
        <taxon>Bacteria</taxon>
        <taxon>Bacillati</taxon>
        <taxon>Bacillota</taxon>
        <taxon>Bacilli</taxon>
        <taxon>Bacillales</taxon>
        <taxon>Bacillaceae</taxon>
        <taxon>Bacillus</taxon>
    </lineage>
</organism>
<evidence type="ECO:0000313" key="4">
    <source>
        <dbReference type="Proteomes" id="UP000323732"/>
    </source>
</evidence>
<evidence type="ECO:0000313" key="3">
    <source>
        <dbReference type="EMBL" id="TYS57911.1"/>
    </source>
</evidence>
<name>A0A5D4S5V4_9BACI</name>
<comment type="caution">
    <text evidence="3">The sequence shown here is derived from an EMBL/GenBank/DDBJ whole genome shotgun (WGS) entry which is preliminary data.</text>
</comment>
<accession>A0A5D4S5V4</accession>
<dbReference type="AlphaFoldDB" id="A0A5D4S5V4"/>
<keyword evidence="2" id="KW-0472">Membrane</keyword>
<sequence>MRNDSRWRDRDWKWLVGILIGILILLVASFYNSDKVETNFSIISSAVSIALALVAIFIALDQSKDNKNLSSEMNATISIMHEKLNNVGEKVNKIDADILLKVLEQKMETVSEEMTENVANKSDISVEELNKLYSSELKQIKQELNHMLKETSKSNTMTTKYRVGDEVIHRKWGIGSVQKVIGTEKATELDIDFPEIGTKRLLAAFAPIEKVS</sequence>
<dbReference type="Proteomes" id="UP000323732">
    <property type="component" value="Unassembled WGS sequence"/>
</dbReference>
<feature type="transmembrane region" description="Helical" evidence="2">
    <location>
        <begin position="38"/>
        <end position="60"/>
    </location>
</feature>
<dbReference type="RefSeq" id="WP_148951044.1">
    <property type="nucleotide sequence ID" value="NZ_VTES01000011.1"/>
</dbReference>
<dbReference type="Pfam" id="PF21196">
    <property type="entry name" value="PcrA_UvrD_tudor"/>
    <property type="match status" value="1"/>
</dbReference>
<feature type="transmembrane region" description="Helical" evidence="2">
    <location>
        <begin position="12"/>
        <end position="32"/>
    </location>
</feature>
<keyword evidence="2" id="KW-0812">Transmembrane</keyword>
<gene>
    <name evidence="3" type="ORF">FZD47_24045</name>
</gene>
<dbReference type="EMBL" id="VTES01000011">
    <property type="protein sequence ID" value="TYS57911.1"/>
    <property type="molecule type" value="Genomic_DNA"/>
</dbReference>
<keyword evidence="2" id="KW-1133">Transmembrane helix</keyword>
<proteinExistence type="predicted"/>
<reference evidence="3 4" key="1">
    <citation type="submission" date="2019-08" db="EMBL/GenBank/DDBJ databases">
        <title>Bacillus genomes from the desert of Cuatro Cienegas, Coahuila.</title>
        <authorList>
            <person name="Olmedo-Alvarez G."/>
        </authorList>
    </citation>
    <scope>NUCLEOTIDE SEQUENCE [LARGE SCALE GENOMIC DNA]</scope>
    <source>
        <strain evidence="3 4">CH37_1T</strain>
    </source>
</reference>
<protein>
    <submittedName>
        <fullName evidence="3">Uncharacterized protein</fullName>
    </submittedName>
</protein>
<keyword evidence="1" id="KW-0175">Coiled coil</keyword>
<evidence type="ECO:0000256" key="2">
    <source>
        <dbReference type="SAM" id="Phobius"/>
    </source>
</evidence>